<dbReference type="KEGG" id="mis:MICPUN_58531"/>
<gene>
    <name evidence="1" type="ORF">MICPUN_58531</name>
</gene>
<organism evidence="1 2">
    <name type="scientific">Micromonas commoda (strain RCC299 / NOUM17 / CCMP2709)</name>
    <name type="common">Picoplanktonic green alga</name>
    <dbReference type="NCBI Taxonomy" id="296587"/>
    <lineage>
        <taxon>Eukaryota</taxon>
        <taxon>Viridiplantae</taxon>
        <taxon>Chlorophyta</taxon>
        <taxon>Mamiellophyceae</taxon>
        <taxon>Mamiellales</taxon>
        <taxon>Mamiellaceae</taxon>
        <taxon>Micromonas</taxon>
    </lineage>
</organism>
<dbReference type="OrthoDB" id="273230at2759"/>
<protein>
    <submittedName>
        <fullName evidence="1">Uncharacterized protein</fullName>
    </submittedName>
</protein>
<accession>C1E637</accession>
<dbReference type="InParanoid" id="C1E637"/>
<evidence type="ECO:0000313" key="2">
    <source>
        <dbReference type="Proteomes" id="UP000002009"/>
    </source>
</evidence>
<reference evidence="1 2" key="1">
    <citation type="journal article" date="2009" name="Science">
        <title>Green evolution and dynamic adaptations revealed by genomes of the marine picoeukaryotes Micromonas.</title>
        <authorList>
            <person name="Worden A.Z."/>
            <person name="Lee J.H."/>
            <person name="Mock T."/>
            <person name="Rouze P."/>
            <person name="Simmons M.P."/>
            <person name="Aerts A.L."/>
            <person name="Allen A.E."/>
            <person name="Cuvelier M.L."/>
            <person name="Derelle E."/>
            <person name="Everett M.V."/>
            <person name="Foulon E."/>
            <person name="Grimwood J."/>
            <person name="Gundlach H."/>
            <person name="Henrissat B."/>
            <person name="Napoli C."/>
            <person name="McDonald S.M."/>
            <person name="Parker M.S."/>
            <person name="Rombauts S."/>
            <person name="Salamov A."/>
            <person name="Von Dassow P."/>
            <person name="Badger J.H."/>
            <person name="Coutinho P.M."/>
            <person name="Demir E."/>
            <person name="Dubchak I."/>
            <person name="Gentemann C."/>
            <person name="Eikrem W."/>
            <person name="Gready J.E."/>
            <person name="John U."/>
            <person name="Lanier W."/>
            <person name="Lindquist E.A."/>
            <person name="Lucas S."/>
            <person name="Mayer K.F."/>
            <person name="Moreau H."/>
            <person name="Not F."/>
            <person name="Otillar R."/>
            <person name="Panaud O."/>
            <person name="Pangilinan J."/>
            <person name="Paulsen I."/>
            <person name="Piegu B."/>
            <person name="Poliakov A."/>
            <person name="Robbens S."/>
            <person name="Schmutz J."/>
            <person name="Toulza E."/>
            <person name="Wyss T."/>
            <person name="Zelensky A."/>
            <person name="Zhou K."/>
            <person name="Armbrust E.V."/>
            <person name="Bhattacharya D."/>
            <person name="Goodenough U.W."/>
            <person name="Van de Peer Y."/>
            <person name="Grigoriev I.V."/>
        </authorList>
    </citation>
    <scope>NUCLEOTIDE SEQUENCE [LARGE SCALE GENOMIC DNA]</scope>
    <source>
        <strain evidence="2">RCC299 / NOUM17</strain>
    </source>
</reference>
<proteinExistence type="predicted"/>
<keyword evidence="2" id="KW-1185">Reference proteome</keyword>
<dbReference type="PANTHER" id="PTHR35706">
    <property type="entry name" value="F14O23.11 PROTEIN"/>
    <property type="match status" value="1"/>
</dbReference>
<dbReference type="InterPro" id="IPR053325">
    <property type="entry name" value="H3-Acetyl_Activator"/>
</dbReference>
<dbReference type="AlphaFoldDB" id="C1E637"/>
<dbReference type="RefSeq" id="XP_002502101.1">
    <property type="nucleotide sequence ID" value="XM_002502055.1"/>
</dbReference>
<dbReference type="GeneID" id="8243771"/>
<name>C1E637_MICCC</name>
<evidence type="ECO:0000313" key="1">
    <source>
        <dbReference type="EMBL" id="ACO63359.1"/>
    </source>
</evidence>
<sequence length="188" mass="20363">MRSSIARRAAARVVSDFVSHAPSARGGAAAPSKGIKVINITPYAASEVTGGGGLPHARAGVSAQTKPSQLDQHWVNAFHKIHGRGFASSAAARAGLSPAETKKRMDEINDNFAEAREEIEAAMEAVGTTYFNEEAEYAKEVTEKTLGMYYKLCEEMDPEERAATQRAMGMKMEQLKAELKQLDHAHDD</sequence>
<dbReference type="EMBL" id="CP001326">
    <property type="protein sequence ID" value="ACO63359.1"/>
    <property type="molecule type" value="Genomic_DNA"/>
</dbReference>
<dbReference type="Proteomes" id="UP000002009">
    <property type="component" value="Chromosome 5"/>
</dbReference>
<dbReference type="PANTHER" id="PTHR35706:SF1">
    <property type="entry name" value="EMBRYOGENESIS-LIKE PROTEIN"/>
    <property type="match status" value="1"/>
</dbReference>
<dbReference type="eggNOG" id="ENOG502S3XZ">
    <property type="taxonomic scope" value="Eukaryota"/>
</dbReference>